<keyword evidence="1" id="KW-0175">Coiled coil</keyword>
<accession>A0AAW7YWR8</accession>
<organism evidence="2 3">
    <name type="scientific">Staphylococcus pasteuri_A</name>
    <dbReference type="NCBI Taxonomy" id="3062664"/>
    <lineage>
        <taxon>Bacteria</taxon>
        <taxon>Bacillati</taxon>
        <taxon>Bacillota</taxon>
        <taxon>Bacilli</taxon>
        <taxon>Bacillales</taxon>
        <taxon>Staphylococcaceae</taxon>
        <taxon>Staphylococcus</taxon>
    </lineage>
</organism>
<dbReference type="AlphaFoldDB" id="A0AAW7YWR8"/>
<feature type="non-terminal residue" evidence="2">
    <location>
        <position position="1"/>
    </location>
</feature>
<keyword evidence="3" id="KW-1185">Reference proteome</keyword>
<feature type="non-terminal residue" evidence="2">
    <location>
        <position position="93"/>
    </location>
</feature>
<protein>
    <submittedName>
        <fullName evidence="2">Uncharacterized protein</fullName>
    </submittedName>
</protein>
<comment type="caution">
    <text evidence="2">The sequence shown here is derived from an EMBL/GenBank/DDBJ whole genome shotgun (WGS) entry which is preliminary data.</text>
</comment>
<evidence type="ECO:0000256" key="1">
    <source>
        <dbReference type="SAM" id="Coils"/>
    </source>
</evidence>
<name>A0AAW7YWR8_9STAP</name>
<reference evidence="2" key="1">
    <citation type="submission" date="2023-07" db="EMBL/GenBank/DDBJ databases">
        <title>Genome content predicts the carbon catabolic preferences of heterotrophic bacteria.</title>
        <authorList>
            <person name="Gralka M."/>
        </authorList>
    </citation>
    <scope>NUCLEOTIDE SEQUENCE</scope>
    <source>
        <strain evidence="2">E2R20</strain>
    </source>
</reference>
<dbReference type="RefSeq" id="WP_303522101.1">
    <property type="nucleotide sequence ID" value="NZ_JAUOQO010000285.1"/>
</dbReference>
<proteinExistence type="predicted"/>
<sequence>VNGNELEKYETGEVYQRLSSSNIVFLHNSTGGGNKFYHPSGARSFHEMMLSKDEKEELNKEQERIRKKVKKFASEHRGELSGLLGKLEEKYEV</sequence>
<evidence type="ECO:0000313" key="2">
    <source>
        <dbReference type="EMBL" id="MDO6575156.1"/>
    </source>
</evidence>
<dbReference type="EMBL" id="JAUOQO010000285">
    <property type="protein sequence ID" value="MDO6575156.1"/>
    <property type="molecule type" value="Genomic_DNA"/>
</dbReference>
<evidence type="ECO:0000313" key="3">
    <source>
        <dbReference type="Proteomes" id="UP001170310"/>
    </source>
</evidence>
<dbReference type="Proteomes" id="UP001170310">
    <property type="component" value="Unassembled WGS sequence"/>
</dbReference>
<feature type="coiled-coil region" evidence="1">
    <location>
        <begin position="48"/>
        <end position="75"/>
    </location>
</feature>
<gene>
    <name evidence="2" type="ORF">Q4528_13655</name>
</gene>